<reference evidence="2 3" key="1">
    <citation type="submission" date="2021-12" db="EMBL/GenBank/DDBJ databases">
        <title>Genome seq of p7.</title>
        <authorList>
            <person name="Seo T."/>
        </authorList>
    </citation>
    <scope>NUCLEOTIDE SEQUENCE [LARGE SCALE GENOMIC DNA]</scope>
    <source>
        <strain evidence="2 3">P7</strain>
    </source>
</reference>
<sequence>MPRVNIVVPAYNAEAFIAETVRSALAQTFTDLQVTVIDDGSSDATAARAAQDDPRVRVISQENRGMSRSRNRGMAEVDSEFVALLDADDLWHPEKLRLQLQALQSRPDHDFCYTAFDVWHGEPRPAYFSEPRDGRVDESLSGWIYPRLILDNHALPSSVVWRRSAWDRMGGFLTDDQKTDDWEYLVRASTQHRFIRLAESFVLYRQHPVSLSRRIAPVNSTELMRADLIRRFGMSAPPGHDVDPQALRRFQHRGWCNFADSHVAKGDLGLGLKTFAHLLATGPYRGATLTKMGKSLVRRWVPRHD</sequence>
<dbReference type="PANTHER" id="PTHR43685:SF2">
    <property type="entry name" value="GLYCOSYLTRANSFERASE 2-LIKE DOMAIN-CONTAINING PROTEIN"/>
    <property type="match status" value="1"/>
</dbReference>
<name>A0ABS8XCM3_9BURK</name>
<dbReference type="CDD" id="cd00761">
    <property type="entry name" value="Glyco_tranf_GTA_type"/>
    <property type="match status" value="1"/>
</dbReference>
<dbReference type="SUPFAM" id="SSF53448">
    <property type="entry name" value="Nucleotide-diphospho-sugar transferases"/>
    <property type="match status" value="1"/>
</dbReference>
<dbReference type="RefSeq" id="WP_233390192.1">
    <property type="nucleotide sequence ID" value="NZ_JAJTWT010000002.1"/>
</dbReference>
<dbReference type="Gene3D" id="3.90.550.10">
    <property type="entry name" value="Spore Coat Polysaccharide Biosynthesis Protein SpsA, Chain A"/>
    <property type="match status" value="1"/>
</dbReference>
<evidence type="ECO:0000313" key="2">
    <source>
        <dbReference type="EMBL" id="MCE4536673.1"/>
    </source>
</evidence>
<comment type="caution">
    <text evidence="2">The sequence shown here is derived from an EMBL/GenBank/DDBJ whole genome shotgun (WGS) entry which is preliminary data.</text>
</comment>
<dbReference type="InterPro" id="IPR050834">
    <property type="entry name" value="Glycosyltransf_2"/>
</dbReference>
<keyword evidence="3" id="KW-1185">Reference proteome</keyword>
<dbReference type="EMBL" id="JAJTWT010000002">
    <property type="protein sequence ID" value="MCE4536673.1"/>
    <property type="molecule type" value="Genomic_DNA"/>
</dbReference>
<evidence type="ECO:0000313" key="3">
    <source>
        <dbReference type="Proteomes" id="UP001201463"/>
    </source>
</evidence>
<evidence type="ECO:0000259" key="1">
    <source>
        <dbReference type="Pfam" id="PF00535"/>
    </source>
</evidence>
<proteinExistence type="predicted"/>
<dbReference type="PANTHER" id="PTHR43685">
    <property type="entry name" value="GLYCOSYLTRANSFERASE"/>
    <property type="match status" value="1"/>
</dbReference>
<organism evidence="2 3">
    <name type="scientific">Pelomonas caseinilytica</name>
    <dbReference type="NCBI Taxonomy" id="2906763"/>
    <lineage>
        <taxon>Bacteria</taxon>
        <taxon>Pseudomonadati</taxon>
        <taxon>Pseudomonadota</taxon>
        <taxon>Betaproteobacteria</taxon>
        <taxon>Burkholderiales</taxon>
        <taxon>Sphaerotilaceae</taxon>
        <taxon>Roseateles</taxon>
    </lineage>
</organism>
<gene>
    <name evidence="2" type="ORF">LXT12_05345</name>
</gene>
<accession>A0ABS8XCM3</accession>
<protein>
    <submittedName>
        <fullName evidence="2">Glycosyltransferase family 2 protein</fullName>
    </submittedName>
</protein>
<dbReference type="Pfam" id="PF00535">
    <property type="entry name" value="Glycos_transf_2"/>
    <property type="match status" value="1"/>
</dbReference>
<feature type="domain" description="Glycosyltransferase 2-like" evidence="1">
    <location>
        <begin position="6"/>
        <end position="113"/>
    </location>
</feature>
<dbReference type="InterPro" id="IPR029044">
    <property type="entry name" value="Nucleotide-diphossugar_trans"/>
</dbReference>
<dbReference type="InterPro" id="IPR001173">
    <property type="entry name" value="Glyco_trans_2-like"/>
</dbReference>
<dbReference type="Proteomes" id="UP001201463">
    <property type="component" value="Unassembled WGS sequence"/>
</dbReference>